<organism evidence="1 2">
    <name type="scientific">Botryobasidium botryosum (strain FD-172 SS1)</name>
    <dbReference type="NCBI Taxonomy" id="930990"/>
    <lineage>
        <taxon>Eukaryota</taxon>
        <taxon>Fungi</taxon>
        <taxon>Dikarya</taxon>
        <taxon>Basidiomycota</taxon>
        <taxon>Agaricomycotina</taxon>
        <taxon>Agaricomycetes</taxon>
        <taxon>Cantharellales</taxon>
        <taxon>Botryobasidiaceae</taxon>
        <taxon>Botryobasidium</taxon>
    </lineage>
</organism>
<dbReference type="AlphaFoldDB" id="A0A067M1V4"/>
<gene>
    <name evidence="1" type="ORF">BOTBODRAFT_36956</name>
</gene>
<name>A0A067M1V4_BOTB1</name>
<dbReference type="EMBL" id="KL198077">
    <property type="protein sequence ID" value="KDQ09549.1"/>
    <property type="molecule type" value="Genomic_DNA"/>
</dbReference>
<protein>
    <submittedName>
        <fullName evidence="1">Uncharacterized protein</fullName>
    </submittedName>
</protein>
<evidence type="ECO:0000313" key="1">
    <source>
        <dbReference type="EMBL" id="KDQ09549.1"/>
    </source>
</evidence>
<dbReference type="InParanoid" id="A0A067M1V4"/>
<dbReference type="Proteomes" id="UP000027195">
    <property type="component" value="Unassembled WGS sequence"/>
</dbReference>
<accession>A0A067M1V4</accession>
<proteinExistence type="predicted"/>
<dbReference type="HOGENOM" id="CLU_2133116_0_0_1"/>
<sequence>MVPLSPTPPPHSGCRAQFQCPLRCSAPLYSRPIAYPSNERRLIALKHKPAQRNHSHWSTVRACTCDFFQILQQIPLFALVASGNLRAFRASLYTRPTYYTLIPTARPKPDEIA</sequence>
<keyword evidence="2" id="KW-1185">Reference proteome</keyword>
<evidence type="ECO:0000313" key="2">
    <source>
        <dbReference type="Proteomes" id="UP000027195"/>
    </source>
</evidence>
<reference evidence="2" key="1">
    <citation type="journal article" date="2014" name="Proc. Natl. Acad. Sci. U.S.A.">
        <title>Extensive sampling of basidiomycete genomes demonstrates inadequacy of the white-rot/brown-rot paradigm for wood decay fungi.</title>
        <authorList>
            <person name="Riley R."/>
            <person name="Salamov A.A."/>
            <person name="Brown D.W."/>
            <person name="Nagy L.G."/>
            <person name="Floudas D."/>
            <person name="Held B.W."/>
            <person name="Levasseur A."/>
            <person name="Lombard V."/>
            <person name="Morin E."/>
            <person name="Otillar R."/>
            <person name="Lindquist E.A."/>
            <person name="Sun H."/>
            <person name="LaButti K.M."/>
            <person name="Schmutz J."/>
            <person name="Jabbour D."/>
            <person name="Luo H."/>
            <person name="Baker S.E."/>
            <person name="Pisabarro A.G."/>
            <person name="Walton J.D."/>
            <person name="Blanchette R.A."/>
            <person name="Henrissat B."/>
            <person name="Martin F."/>
            <person name="Cullen D."/>
            <person name="Hibbett D.S."/>
            <person name="Grigoriev I.V."/>
        </authorList>
    </citation>
    <scope>NUCLEOTIDE SEQUENCE [LARGE SCALE GENOMIC DNA]</scope>
    <source>
        <strain evidence="2">FD-172 SS1</strain>
    </source>
</reference>